<evidence type="ECO:0000313" key="1">
    <source>
        <dbReference type="EMBL" id="QBM89548.1"/>
    </source>
</evidence>
<dbReference type="EMBL" id="CP034459">
    <property type="protein sequence ID" value="QBM89548.1"/>
    <property type="molecule type" value="Genomic_DNA"/>
</dbReference>
<proteinExistence type="predicted"/>
<evidence type="ECO:0000313" key="2">
    <source>
        <dbReference type="Proteomes" id="UP000292447"/>
    </source>
</evidence>
<sequence>MNLVRSISFKKKPIKELSENANRFKHEKIHGKPTRFGRKAGAGQRDLEKLLAAKIEAPLAIVVKTISTEIVKPLSKALTEAWNADTAEMFGPLSQALVDPRDVIATINFKDMSESFSEVLAALIKKLSDDVLVPFLVVVRVFLESILGERYTEIVAWLEKTVRSIIPEILKAIHGDKNDSKAAKWVNAITDDLLQAIVGPPKSAGTAQGLGRLQLKSSTKATILAPGSFKSPSNMPLKVIVPSTKLQPTVEESLDGSLKETLEDFKVHMDEALK</sequence>
<protein>
    <submittedName>
        <fullName evidence="1">Uncharacterized protein</fullName>
    </submittedName>
</protein>
<reference evidence="2" key="1">
    <citation type="submission" date="2019-03" db="EMBL/GenBank/DDBJ databases">
        <title>Snf2 controls pulcherriminic acid biosynthesis and connects pigmentation and antifungal activity of the yeast Metschnikowia pulcherrima.</title>
        <authorList>
            <person name="Gore-Lloyd D."/>
            <person name="Sumann I."/>
            <person name="Brachmann A.O."/>
            <person name="Schneeberger K."/>
            <person name="Ortiz-Merino R.A."/>
            <person name="Moreno-Beltran M."/>
            <person name="Schlaefli M."/>
            <person name="Kirner P."/>
            <person name="Santos Kron A."/>
            <person name="Wolfe K.H."/>
            <person name="Piel J."/>
            <person name="Ahrens C.H."/>
            <person name="Henk D."/>
            <person name="Freimoser F.M."/>
        </authorList>
    </citation>
    <scope>NUCLEOTIDE SEQUENCE [LARGE SCALE GENOMIC DNA]</scope>
    <source>
        <strain evidence="2">APC 1.2</strain>
    </source>
</reference>
<accession>A0A4P6XTQ9</accession>
<organism evidence="1 2">
    <name type="scientific">Metschnikowia aff. pulcherrima</name>
    <dbReference type="NCBI Taxonomy" id="2163413"/>
    <lineage>
        <taxon>Eukaryota</taxon>
        <taxon>Fungi</taxon>
        <taxon>Dikarya</taxon>
        <taxon>Ascomycota</taxon>
        <taxon>Saccharomycotina</taxon>
        <taxon>Pichiomycetes</taxon>
        <taxon>Metschnikowiaceae</taxon>
        <taxon>Metschnikowia</taxon>
    </lineage>
</organism>
<name>A0A4P6XTQ9_9ASCO</name>
<dbReference type="Proteomes" id="UP000292447">
    <property type="component" value="Chromosome IV"/>
</dbReference>
<keyword evidence="2" id="KW-1185">Reference proteome</keyword>
<gene>
    <name evidence="1" type="ORF">METSCH_D06240</name>
</gene>
<dbReference type="AlphaFoldDB" id="A0A4P6XTQ9"/>